<evidence type="ECO:0000313" key="2">
    <source>
        <dbReference type="Proteomes" id="UP000828048"/>
    </source>
</evidence>
<accession>A0ACB7YY87</accession>
<evidence type="ECO:0000313" key="1">
    <source>
        <dbReference type="EMBL" id="KAH7858477.1"/>
    </source>
</evidence>
<name>A0ACB7YY87_9ERIC</name>
<organism evidence="1 2">
    <name type="scientific">Vaccinium darrowii</name>
    <dbReference type="NCBI Taxonomy" id="229202"/>
    <lineage>
        <taxon>Eukaryota</taxon>
        <taxon>Viridiplantae</taxon>
        <taxon>Streptophyta</taxon>
        <taxon>Embryophyta</taxon>
        <taxon>Tracheophyta</taxon>
        <taxon>Spermatophyta</taxon>
        <taxon>Magnoliopsida</taxon>
        <taxon>eudicotyledons</taxon>
        <taxon>Gunneridae</taxon>
        <taxon>Pentapetalae</taxon>
        <taxon>asterids</taxon>
        <taxon>Ericales</taxon>
        <taxon>Ericaceae</taxon>
        <taxon>Vaccinioideae</taxon>
        <taxon>Vaccinieae</taxon>
        <taxon>Vaccinium</taxon>
    </lineage>
</organism>
<keyword evidence="2" id="KW-1185">Reference proteome</keyword>
<dbReference type="EMBL" id="CM037153">
    <property type="protein sequence ID" value="KAH7858477.1"/>
    <property type="molecule type" value="Genomic_DNA"/>
</dbReference>
<protein>
    <submittedName>
        <fullName evidence="1">Uncharacterized protein</fullName>
    </submittedName>
</protein>
<proteinExistence type="predicted"/>
<sequence>MMDDLVKTAELYYDISSSEVKKAAREFFEALDDNKDGKVSVQEFLSFMGQQGHTKMCNPHFFNQIDRRGNGLLGFKEVMAVYYIIKSGRPFCCACDEFIPGMYFTCSKCFGNGSNLVCVCPKCFKDGAYKPFHKHNTFMDNYALLEAKRLQGNQHQPSSSVALIELPDSTANAVVPYNNKPKSEWSHRAELWLKALHLAINAASLAANCTIM</sequence>
<gene>
    <name evidence="1" type="ORF">Vadar_024256</name>
</gene>
<comment type="caution">
    <text evidence="1">The sequence shown here is derived from an EMBL/GenBank/DDBJ whole genome shotgun (WGS) entry which is preliminary data.</text>
</comment>
<dbReference type="Proteomes" id="UP000828048">
    <property type="component" value="Chromosome 3"/>
</dbReference>
<reference evidence="1 2" key="1">
    <citation type="journal article" date="2021" name="Hortic Res">
        <title>High-quality reference genome and annotation aids understanding of berry development for evergreen blueberry (Vaccinium darrowii).</title>
        <authorList>
            <person name="Yu J."/>
            <person name="Hulse-Kemp A.M."/>
            <person name="Babiker E."/>
            <person name="Staton M."/>
        </authorList>
    </citation>
    <scope>NUCLEOTIDE SEQUENCE [LARGE SCALE GENOMIC DNA]</scope>
    <source>
        <strain evidence="2">cv. NJ 8807/NJ 8810</strain>
        <tissue evidence="1">Young leaf</tissue>
    </source>
</reference>